<dbReference type="AlphaFoldDB" id="A0AAU8DRF0"/>
<name>A0AAU8DRF0_9ACTN</name>
<dbReference type="SMART" id="SM00642">
    <property type="entry name" value="Aamy"/>
    <property type="match status" value="1"/>
</dbReference>
<dbReference type="InterPro" id="IPR017853">
    <property type="entry name" value="GH"/>
</dbReference>
<feature type="domain" description="Glycosyl hydrolase family 13 catalytic" evidence="4">
    <location>
        <begin position="28"/>
        <end position="442"/>
    </location>
</feature>
<evidence type="ECO:0000256" key="1">
    <source>
        <dbReference type="ARBA" id="ARBA00008061"/>
    </source>
</evidence>
<dbReference type="FunFam" id="3.90.400.10:FF:000002">
    <property type="entry name" value="Sucrose isomerase"/>
    <property type="match status" value="1"/>
</dbReference>
<dbReference type="FunFam" id="3.20.20.80:FF:000064">
    <property type="entry name" value="Oligo-1,6-glucosidase"/>
    <property type="match status" value="1"/>
</dbReference>
<evidence type="ECO:0000313" key="5">
    <source>
        <dbReference type="EMBL" id="XCG64388.1"/>
    </source>
</evidence>
<evidence type="ECO:0000256" key="3">
    <source>
        <dbReference type="ARBA" id="ARBA00023295"/>
    </source>
</evidence>
<sequence length="578" mass="64593">MTAGLDLDRSTATAAPEQPWWRSAVVYQVYPRSFADSDGDGIGDLRGVVSKLDHLQHLGIDVIWLSPFYPSPQVDNGYDVSDYTAVDPLFGSLADFDELLTQAHARGVRVVIDVVPNHTSDQHAWFADSRSSRTAAQRDWYVWRPPRDGMVGGEPGAEPNNWASFFSGSAWQWDEPSGEYYLHLFAAEQPDLNWENPAVRSAMADVLRWWIDRGVDGFRFDVLNLISKVPGLPDGAPIPGTPWGDGTLYYTSGPRVHEFVAELTAVIRRSTPEVLMTVGEMPGVSVTDGVLFTDPDRREVDMVFQFDHVDLDRGVTKFDVRPFDLVALKRVFARWQDGLGDRGWNSQYWSNHDQPRAVSRFGNDGEYRREAATLLGTVLHLHRGTPFVYQGEELGMTNTELRGRGDLVDIESLNALDEAIAGGGDVDAVMRGIRAAGRDNARTPMQWTAGHQAGFSTGKPWLAVNPNFTEINAKAQYGDSESVFEYYRRLIELRHTEPTVVQGDYTQLLPEHPRLYAYLRATDTQELLVLANFSADELGLTATFSHWASSSVLIANHPVSEPLTMLGPWQVRVLRRSL</sequence>
<dbReference type="NCBIfam" id="NF008183">
    <property type="entry name" value="PRK10933.1"/>
    <property type="match status" value="1"/>
</dbReference>
<evidence type="ECO:0000259" key="4">
    <source>
        <dbReference type="SMART" id="SM00642"/>
    </source>
</evidence>
<dbReference type="SUPFAM" id="SSF51445">
    <property type="entry name" value="(Trans)glycosidases"/>
    <property type="match status" value="1"/>
</dbReference>
<dbReference type="SUPFAM" id="SSF51011">
    <property type="entry name" value="Glycosyl hydrolase domain"/>
    <property type="match status" value="1"/>
</dbReference>
<dbReference type="PANTHER" id="PTHR10357">
    <property type="entry name" value="ALPHA-AMYLASE FAMILY MEMBER"/>
    <property type="match status" value="1"/>
</dbReference>
<dbReference type="InterPro" id="IPR006047">
    <property type="entry name" value="GH13_cat_dom"/>
</dbReference>
<evidence type="ECO:0000256" key="2">
    <source>
        <dbReference type="ARBA" id="ARBA00022801"/>
    </source>
</evidence>
<dbReference type="Gene3D" id="2.60.40.1180">
    <property type="entry name" value="Golgi alpha-mannosidase II"/>
    <property type="match status" value="1"/>
</dbReference>
<reference evidence="5" key="1">
    <citation type="submission" date="2024-05" db="EMBL/GenBank/DDBJ databases">
        <authorList>
            <person name="Cai S.Y."/>
            <person name="Jin L.M."/>
            <person name="Li H.R."/>
        </authorList>
    </citation>
    <scope>NUCLEOTIDE SEQUENCE</scope>
    <source>
        <strain evidence="5">A5-74</strain>
    </source>
</reference>
<protein>
    <submittedName>
        <fullName evidence="5">Alpha-glucosidase</fullName>
    </submittedName>
</protein>
<dbReference type="RefSeq" id="WP_353650001.1">
    <property type="nucleotide sequence ID" value="NZ_CP159218.1"/>
</dbReference>
<dbReference type="GO" id="GO:0009313">
    <property type="term" value="P:oligosaccharide catabolic process"/>
    <property type="evidence" value="ECO:0007669"/>
    <property type="project" value="TreeGrafter"/>
</dbReference>
<keyword evidence="2" id="KW-0378">Hydrolase</keyword>
<comment type="similarity">
    <text evidence="1">Belongs to the glycosyl hydrolase 13 family.</text>
</comment>
<dbReference type="EMBL" id="CP159218">
    <property type="protein sequence ID" value="XCG64388.1"/>
    <property type="molecule type" value="Genomic_DNA"/>
</dbReference>
<dbReference type="Pfam" id="PF00128">
    <property type="entry name" value="Alpha-amylase"/>
    <property type="match status" value="1"/>
</dbReference>
<proteinExistence type="inferred from homology"/>
<dbReference type="InterPro" id="IPR045857">
    <property type="entry name" value="O16G_dom_2"/>
</dbReference>
<keyword evidence="3" id="KW-0326">Glycosidase</keyword>
<dbReference type="Gene3D" id="3.20.20.80">
    <property type="entry name" value="Glycosidases"/>
    <property type="match status" value="1"/>
</dbReference>
<dbReference type="CDD" id="cd11333">
    <property type="entry name" value="AmyAc_SI_OligoGlu_DGase"/>
    <property type="match status" value="1"/>
</dbReference>
<organism evidence="5">
    <name type="scientific">Nakamurella sp. A5-74</name>
    <dbReference type="NCBI Taxonomy" id="3158264"/>
    <lineage>
        <taxon>Bacteria</taxon>
        <taxon>Bacillati</taxon>
        <taxon>Actinomycetota</taxon>
        <taxon>Actinomycetes</taxon>
        <taxon>Nakamurellales</taxon>
        <taxon>Nakamurellaceae</taxon>
        <taxon>Nakamurella</taxon>
    </lineage>
</organism>
<dbReference type="InterPro" id="IPR013780">
    <property type="entry name" value="Glyco_hydro_b"/>
</dbReference>
<accession>A0AAU8DRF0</accession>
<gene>
    <name evidence="5" type="ORF">ABLG96_03315</name>
</gene>
<dbReference type="PANTHER" id="PTHR10357:SF179">
    <property type="entry name" value="NEUTRAL AND BASIC AMINO ACID TRANSPORT PROTEIN RBAT"/>
    <property type="match status" value="1"/>
</dbReference>
<dbReference type="GO" id="GO:0004556">
    <property type="term" value="F:alpha-amylase activity"/>
    <property type="evidence" value="ECO:0007669"/>
    <property type="project" value="TreeGrafter"/>
</dbReference>
<dbReference type="Gene3D" id="3.90.400.10">
    <property type="entry name" value="Oligo-1,6-glucosidase, Domain 2"/>
    <property type="match status" value="1"/>
</dbReference>